<name>A0A833H5I9_9LEPT</name>
<proteinExistence type="predicted"/>
<dbReference type="AlphaFoldDB" id="A0A833H5I9"/>
<reference evidence="1 2" key="1">
    <citation type="submission" date="2019-10" db="EMBL/GenBank/DDBJ databases">
        <title>Extracellular Electron Transfer in a Candidatus Methanoperedens spp. Enrichment Culture.</title>
        <authorList>
            <person name="Berger S."/>
            <person name="Rangel Shaw D."/>
            <person name="Berben T."/>
            <person name="In 'T Zandt M."/>
            <person name="Frank J."/>
            <person name="Reimann J."/>
            <person name="Jetten M.S.M."/>
            <person name="Welte C.U."/>
        </authorList>
    </citation>
    <scope>NUCLEOTIDE SEQUENCE [LARGE SCALE GENOMIC DNA]</scope>
    <source>
        <strain evidence="1">SB12</strain>
    </source>
</reference>
<accession>A0A833H5I9</accession>
<evidence type="ECO:0008006" key="3">
    <source>
        <dbReference type="Google" id="ProtNLM"/>
    </source>
</evidence>
<evidence type="ECO:0000313" key="2">
    <source>
        <dbReference type="Proteomes" id="UP000460298"/>
    </source>
</evidence>
<evidence type="ECO:0000313" key="1">
    <source>
        <dbReference type="EMBL" id="KAB2935487.1"/>
    </source>
</evidence>
<dbReference type="Proteomes" id="UP000460298">
    <property type="component" value="Unassembled WGS sequence"/>
</dbReference>
<gene>
    <name evidence="1" type="ORF">F9K24_01800</name>
</gene>
<dbReference type="EMBL" id="WBUI01000001">
    <property type="protein sequence ID" value="KAB2935487.1"/>
    <property type="molecule type" value="Genomic_DNA"/>
</dbReference>
<sequence>MISRLRLFFFLLLSPVGLLALSGEPLDPFAYEPGVANPLGPYLMQDGLKGPLMLIAMNEKGQIVETSRIRYDEKGRIQSESFYDDRNNFTGEIRYTFEKGLPVKEEFINAKAESVSTKTRQYMQGRVSRIDVHNGKTLQFVRSYTYARDKIAVRETVDKNSDVFHIALDAKGRPTKMELADEQRKPLQQISYSYDDKGRLKERIKTLPDSAFRCVYEYDETGRLHQYVYFDKKGDDWIKTKTIRLIYPDRV</sequence>
<comment type="caution">
    <text evidence="1">The sequence shown here is derived from an EMBL/GenBank/DDBJ whole genome shotgun (WGS) entry which is preliminary data.</text>
</comment>
<protein>
    <recommendedName>
        <fullName evidence="3">YD repeat-containing protein</fullName>
    </recommendedName>
</protein>
<organism evidence="1 2">
    <name type="scientific">Leptonema illini</name>
    <dbReference type="NCBI Taxonomy" id="183"/>
    <lineage>
        <taxon>Bacteria</taxon>
        <taxon>Pseudomonadati</taxon>
        <taxon>Spirochaetota</taxon>
        <taxon>Spirochaetia</taxon>
        <taxon>Leptospirales</taxon>
        <taxon>Leptospiraceae</taxon>
        <taxon>Leptonema</taxon>
    </lineage>
</organism>
<dbReference type="Gene3D" id="2.180.10.10">
    <property type="entry name" value="RHS repeat-associated core"/>
    <property type="match status" value="1"/>
</dbReference>